<evidence type="ECO:0000313" key="4">
    <source>
        <dbReference type="EMBL" id="KAL3728946.1"/>
    </source>
</evidence>
<evidence type="ECO:0000256" key="1">
    <source>
        <dbReference type="ARBA" id="ARBA00022737"/>
    </source>
</evidence>
<gene>
    <name evidence="4" type="ORF">ACJRO7_033524</name>
</gene>
<keyword evidence="5" id="KW-1185">Reference proteome</keyword>
<dbReference type="PANTHER" id="PTHR47186">
    <property type="entry name" value="LEUCINE-RICH REPEAT-CONTAINING PROTEIN 57"/>
    <property type="match status" value="1"/>
</dbReference>
<keyword evidence="1" id="KW-0677">Repeat</keyword>
<sequence length="597" mass="67329">MSLFGDEFQEDAVKSLIEGARKLKVLTLQKVQSLHRTPTFSGYSVLEELTISDCHLMKEIGCSIGKLMWLTNLSVESCSALGKLPEQIGELQNLQHLSLRNCGSLRELPNSVSYLKSLTKLDMSSTSITRLPDSIGKLQSLSFLNVSRTKIVKLPRTISKLNHLQTLNLYGCHEIQELPKFPKSLTTLRLRSMSLQTVPNLANLTNLVELILSDASNSRKRSNITQTCDLSWIESLSKLSKQHLCLSNVQATSTEWSTFSLLKELTLYGLNLHTIKQLPSNLTVLELHRTQVTQVHLDGLPQLEELTVRSCVLLKRITVPSSLRKVRGIEVYRCKELVEVQFLGVLNSLEILQVEGCEYLERLVCLSEEPECDEPQALELTGGRRRVSLVSSSLKMLKQFQLRRCRALREIQFVSTLESLEGLFILECVSLKKLRGLSSLNNLEHLIIGRCKNLQDVEGIDELEILQWLEVYGCRLLERIINTSSSKIPNECRIEIRDCSKLVITGTYGSSITCESYREKILHGPIQASDSKIDTTFYSCEIETGDPLPDKNQENKEEKREGKLEPAKAGGKIPKSLLKRFALSKKFSPTCLCRRSP</sequence>
<dbReference type="InterPro" id="IPR055414">
    <property type="entry name" value="LRR_R13L4/SHOC2-like"/>
</dbReference>
<reference evidence="4 5" key="1">
    <citation type="submission" date="2024-11" db="EMBL/GenBank/DDBJ databases">
        <title>Chromosome-level genome assembly of Eucalyptus globulus Labill. provides insights into its genome evolution.</title>
        <authorList>
            <person name="Li X."/>
        </authorList>
    </citation>
    <scope>NUCLEOTIDE SEQUENCE [LARGE SCALE GENOMIC DNA]</scope>
    <source>
        <strain evidence="4">CL2024</strain>
        <tissue evidence="4">Fresh tender leaves</tissue>
    </source>
</reference>
<accession>A0ABD3JT35</accession>
<dbReference type="InterPro" id="IPR026906">
    <property type="entry name" value="LRR_5"/>
</dbReference>
<evidence type="ECO:0000259" key="3">
    <source>
        <dbReference type="Pfam" id="PF23598"/>
    </source>
</evidence>
<dbReference type="Proteomes" id="UP001634007">
    <property type="component" value="Unassembled WGS sequence"/>
</dbReference>
<dbReference type="Pfam" id="PF13306">
    <property type="entry name" value="LRR_5"/>
    <property type="match status" value="1"/>
</dbReference>
<dbReference type="Pfam" id="PF23598">
    <property type="entry name" value="LRR_14"/>
    <property type="match status" value="1"/>
</dbReference>
<feature type="compositionally biased region" description="Basic and acidic residues" evidence="2">
    <location>
        <begin position="548"/>
        <end position="566"/>
    </location>
</feature>
<dbReference type="EMBL" id="JBJKBG010000008">
    <property type="protein sequence ID" value="KAL3728946.1"/>
    <property type="molecule type" value="Genomic_DNA"/>
</dbReference>
<feature type="region of interest" description="Disordered" evidence="2">
    <location>
        <begin position="542"/>
        <end position="572"/>
    </location>
</feature>
<evidence type="ECO:0000313" key="5">
    <source>
        <dbReference type="Proteomes" id="UP001634007"/>
    </source>
</evidence>
<comment type="caution">
    <text evidence="4">The sequence shown here is derived from an EMBL/GenBank/DDBJ whole genome shotgun (WGS) entry which is preliminary data.</text>
</comment>
<protein>
    <recommendedName>
        <fullName evidence="3">Disease resistance R13L4/SHOC-2-like LRR domain-containing protein</fullName>
    </recommendedName>
</protein>
<name>A0ABD3JT35_EUCGL</name>
<feature type="domain" description="Disease resistance R13L4/SHOC-2-like LRR" evidence="3">
    <location>
        <begin position="35"/>
        <end position="141"/>
    </location>
</feature>
<dbReference type="PANTHER" id="PTHR47186:SF3">
    <property type="entry name" value="OS09G0267800 PROTEIN"/>
    <property type="match status" value="1"/>
</dbReference>
<evidence type="ECO:0000256" key="2">
    <source>
        <dbReference type="SAM" id="MobiDB-lite"/>
    </source>
</evidence>
<organism evidence="4 5">
    <name type="scientific">Eucalyptus globulus</name>
    <name type="common">Tasmanian blue gum</name>
    <dbReference type="NCBI Taxonomy" id="34317"/>
    <lineage>
        <taxon>Eukaryota</taxon>
        <taxon>Viridiplantae</taxon>
        <taxon>Streptophyta</taxon>
        <taxon>Embryophyta</taxon>
        <taxon>Tracheophyta</taxon>
        <taxon>Spermatophyta</taxon>
        <taxon>Magnoliopsida</taxon>
        <taxon>eudicotyledons</taxon>
        <taxon>Gunneridae</taxon>
        <taxon>Pentapetalae</taxon>
        <taxon>rosids</taxon>
        <taxon>malvids</taxon>
        <taxon>Myrtales</taxon>
        <taxon>Myrtaceae</taxon>
        <taxon>Myrtoideae</taxon>
        <taxon>Eucalypteae</taxon>
        <taxon>Eucalyptus</taxon>
    </lineage>
</organism>
<dbReference type="InterPro" id="IPR032675">
    <property type="entry name" value="LRR_dom_sf"/>
</dbReference>
<proteinExistence type="predicted"/>
<dbReference type="SUPFAM" id="SSF52058">
    <property type="entry name" value="L domain-like"/>
    <property type="match status" value="1"/>
</dbReference>
<dbReference type="AlphaFoldDB" id="A0ABD3JT35"/>
<dbReference type="Gene3D" id="3.80.10.10">
    <property type="entry name" value="Ribonuclease Inhibitor"/>
    <property type="match status" value="3"/>
</dbReference>